<dbReference type="RefSeq" id="WP_344035005.1">
    <property type="nucleotide sequence ID" value="NZ_BAAAKE010000002.1"/>
</dbReference>
<sequence>MDPVEPVETDEALWRRAAAGDAAGMGALFRRHANAVYNHCFRRTGNWSTAEDLTSVVFLEAWRQRGRLRPSATGSVLPWLLGIATNVVRNHVRALRRYERALTRLPPVVDEADPAEVAALRVDAEVEMASILPAYHRLRREEQDVLALCAWSGLSYEDASIALAVPVGTVRSRLNRARRHLRALLDRPATLERELR</sequence>
<dbReference type="InterPro" id="IPR014284">
    <property type="entry name" value="RNA_pol_sigma-70_dom"/>
</dbReference>
<evidence type="ECO:0000256" key="1">
    <source>
        <dbReference type="ARBA" id="ARBA00010641"/>
    </source>
</evidence>
<gene>
    <name evidence="7" type="ORF">ACFPFM_01910</name>
</gene>
<dbReference type="SUPFAM" id="SSF88659">
    <property type="entry name" value="Sigma3 and sigma4 domains of RNA polymerase sigma factors"/>
    <property type="match status" value="1"/>
</dbReference>
<proteinExistence type="inferred from homology"/>
<dbReference type="Gene3D" id="1.10.10.10">
    <property type="entry name" value="Winged helix-like DNA-binding domain superfamily/Winged helix DNA-binding domain"/>
    <property type="match status" value="1"/>
</dbReference>
<dbReference type="InterPro" id="IPR039425">
    <property type="entry name" value="RNA_pol_sigma-70-like"/>
</dbReference>
<dbReference type="InterPro" id="IPR036388">
    <property type="entry name" value="WH-like_DNA-bd_sf"/>
</dbReference>
<dbReference type="InterPro" id="IPR013325">
    <property type="entry name" value="RNA_pol_sigma_r2"/>
</dbReference>
<dbReference type="Gene3D" id="1.10.1740.10">
    <property type="match status" value="1"/>
</dbReference>
<dbReference type="EMBL" id="JBHSJB010000003">
    <property type="protein sequence ID" value="MFC5052504.1"/>
    <property type="molecule type" value="Genomic_DNA"/>
</dbReference>
<protein>
    <submittedName>
        <fullName evidence="7">RNA polymerase sigma factor</fullName>
    </submittedName>
</protein>
<comment type="caution">
    <text evidence="7">The sequence shown here is derived from an EMBL/GenBank/DDBJ whole genome shotgun (WGS) entry which is preliminary data.</text>
</comment>
<evidence type="ECO:0000259" key="6">
    <source>
        <dbReference type="Pfam" id="PF08281"/>
    </source>
</evidence>
<dbReference type="Pfam" id="PF08281">
    <property type="entry name" value="Sigma70_r4_2"/>
    <property type="match status" value="1"/>
</dbReference>
<dbReference type="InterPro" id="IPR007627">
    <property type="entry name" value="RNA_pol_sigma70_r2"/>
</dbReference>
<keyword evidence="2" id="KW-0805">Transcription regulation</keyword>
<reference evidence="8" key="1">
    <citation type="journal article" date="2019" name="Int. J. Syst. Evol. Microbiol.">
        <title>The Global Catalogue of Microorganisms (GCM) 10K type strain sequencing project: providing services to taxonomists for standard genome sequencing and annotation.</title>
        <authorList>
            <consortium name="The Broad Institute Genomics Platform"/>
            <consortium name="The Broad Institute Genome Sequencing Center for Infectious Disease"/>
            <person name="Wu L."/>
            <person name="Ma J."/>
        </authorList>
    </citation>
    <scope>NUCLEOTIDE SEQUENCE [LARGE SCALE GENOMIC DNA]</scope>
    <source>
        <strain evidence="8">KCTC 12848</strain>
    </source>
</reference>
<keyword evidence="4" id="KW-0804">Transcription</keyword>
<feature type="domain" description="RNA polymerase sigma factor 70 region 4 type 2" evidence="6">
    <location>
        <begin position="137"/>
        <end position="181"/>
    </location>
</feature>
<evidence type="ECO:0000256" key="2">
    <source>
        <dbReference type="ARBA" id="ARBA00023015"/>
    </source>
</evidence>
<dbReference type="SUPFAM" id="SSF88946">
    <property type="entry name" value="Sigma2 domain of RNA polymerase sigma factors"/>
    <property type="match status" value="1"/>
</dbReference>
<dbReference type="PANTHER" id="PTHR43133">
    <property type="entry name" value="RNA POLYMERASE ECF-TYPE SIGMA FACTO"/>
    <property type="match status" value="1"/>
</dbReference>
<keyword evidence="8" id="KW-1185">Reference proteome</keyword>
<evidence type="ECO:0000313" key="7">
    <source>
        <dbReference type="EMBL" id="MFC5052504.1"/>
    </source>
</evidence>
<dbReference type="InterPro" id="IPR013324">
    <property type="entry name" value="RNA_pol_sigma_r3/r4-like"/>
</dbReference>
<keyword evidence="3" id="KW-0731">Sigma factor</keyword>
<comment type="similarity">
    <text evidence="1">Belongs to the sigma-70 factor family. ECF subfamily.</text>
</comment>
<name>A0ABV9XQ60_9PSEU</name>
<dbReference type="Proteomes" id="UP001595833">
    <property type="component" value="Unassembled WGS sequence"/>
</dbReference>
<dbReference type="NCBIfam" id="TIGR02937">
    <property type="entry name" value="sigma70-ECF"/>
    <property type="match status" value="1"/>
</dbReference>
<evidence type="ECO:0000256" key="3">
    <source>
        <dbReference type="ARBA" id="ARBA00023082"/>
    </source>
</evidence>
<evidence type="ECO:0000313" key="8">
    <source>
        <dbReference type="Proteomes" id="UP001595833"/>
    </source>
</evidence>
<dbReference type="InterPro" id="IPR013249">
    <property type="entry name" value="RNA_pol_sigma70_r4_t2"/>
</dbReference>
<evidence type="ECO:0000256" key="4">
    <source>
        <dbReference type="ARBA" id="ARBA00023163"/>
    </source>
</evidence>
<accession>A0ABV9XQ60</accession>
<dbReference type="PANTHER" id="PTHR43133:SF25">
    <property type="entry name" value="RNA POLYMERASE SIGMA FACTOR RFAY-RELATED"/>
    <property type="match status" value="1"/>
</dbReference>
<dbReference type="Pfam" id="PF04542">
    <property type="entry name" value="Sigma70_r2"/>
    <property type="match status" value="1"/>
</dbReference>
<evidence type="ECO:0000259" key="5">
    <source>
        <dbReference type="Pfam" id="PF04542"/>
    </source>
</evidence>
<feature type="domain" description="RNA polymerase sigma-70 region 2" evidence="5">
    <location>
        <begin position="28"/>
        <end position="97"/>
    </location>
</feature>
<organism evidence="7 8">
    <name type="scientific">Saccharothrix xinjiangensis</name>
    <dbReference type="NCBI Taxonomy" id="204798"/>
    <lineage>
        <taxon>Bacteria</taxon>
        <taxon>Bacillati</taxon>
        <taxon>Actinomycetota</taxon>
        <taxon>Actinomycetes</taxon>
        <taxon>Pseudonocardiales</taxon>
        <taxon>Pseudonocardiaceae</taxon>
        <taxon>Saccharothrix</taxon>
    </lineage>
</organism>